<keyword evidence="1" id="KW-0732">Signal</keyword>
<sequence length="233" mass="24858">MRLHQIWTAAILALGVHSGAAFAEVTVSQSNDPTLKIGQQFASLLDAEHKALGALPEARRTAIAMGAMPKPAADKAARKTKAKGKADAPVEISYSHAFLAGLGAPAGDEQWQCLTKALYFEARGESLKGQFAVAEVILNRVDSPKYPATVCGVVEQGGQGGCQFSYTCDGARDVMADRQAADIAGRIARVMLDGAPRTLTYGATHFHTRAVTPAWSRRFERTASIGAHMFYKP</sequence>
<dbReference type="RefSeq" id="WP_164625395.1">
    <property type="nucleotide sequence ID" value="NZ_JAAIVJ010000005.1"/>
</dbReference>
<dbReference type="Proteomes" id="UP000477782">
    <property type="component" value="Unassembled WGS sequence"/>
</dbReference>
<dbReference type="InterPro" id="IPR042047">
    <property type="entry name" value="SleB_dom1"/>
</dbReference>
<keyword evidence="3" id="KW-0378">Hydrolase</keyword>
<evidence type="ECO:0000313" key="3">
    <source>
        <dbReference type="EMBL" id="NEY90685.1"/>
    </source>
</evidence>
<reference evidence="3 4" key="1">
    <citation type="submission" date="2020-02" db="EMBL/GenBank/DDBJ databases">
        <authorList>
            <person name="Chen W.-M."/>
        </authorList>
    </citation>
    <scope>NUCLEOTIDE SEQUENCE [LARGE SCALE GENOMIC DNA]</scope>
    <source>
        <strain evidence="3 4">KMS-5</strain>
    </source>
</reference>
<feature type="signal peptide" evidence="1">
    <location>
        <begin position="1"/>
        <end position="23"/>
    </location>
</feature>
<organism evidence="3 4">
    <name type="scientific">Tabrizicola oligotrophica</name>
    <dbReference type="NCBI Taxonomy" id="2710650"/>
    <lineage>
        <taxon>Bacteria</taxon>
        <taxon>Pseudomonadati</taxon>
        <taxon>Pseudomonadota</taxon>
        <taxon>Alphaproteobacteria</taxon>
        <taxon>Rhodobacterales</taxon>
        <taxon>Paracoccaceae</taxon>
        <taxon>Tabrizicola</taxon>
    </lineage>
</organism>
<protein>
    <submittedName>
        <fullName evidence="3">Cell wall hydrolase</fullName>
    </submittedName>
</protein>
<name>A0A6M0QT95_9RHOB</name>
<dbReference type="Gene3D" id="1.10.10.2520">
    <property type="entry name" value="Cell wall hydrolase SleB, domain 1"/>
    <property type="match status" value="1"/>
</dbReference>
<feature type="domain" description="Cell wall hydrolase SleB" evidence="2">
    <location>
        <begin position="124"/>
        <end position="231"/>
    </location>
</feature>
<evidence type="ECO:0000259" key="2">
    <source>
        <dbReference type="Pfam" id="PF07486"/>
    </source>
</evidence>
<comment type="caution">
    <text evidence="3">The sequence shown here is derived from an EMBL/GenBank/DDBJ whole genome shotgun (WGS) entry which is preliminary data.</text>
</comment>
<dbReference type="InterPro" id="IPR011105">
    <property type="entry name" value="Cell_wall_hydrolase_SleB"/>
</dbReference>
<dbReference type="Pfam" id="PF07486">
    <property type="entry name" value="Hydrolase_2"/>
    <property type="match status" value="1"/>
</dbReference>
<accession>A0A6M0QT95</accession>
<keyword evidence="4" id="KW-1185">Reference proteome</keyword>
<proteinExistence type="predicted"/>
<dbReference type="GO" id="GO:0016787">
    <property type="term" value="F:hydrolase activity"/>
    <property type="evidence" value="ECO:0007669"/>
    <property type="project" value="UniProtKB-KW"/>
</dbReference>
<dbReference type="AlphaFoldDB" id="A0A6M0QT95"/>
<gene>
    <name evidence="3" type="ORF">G4Z14_10295</name>
</gene>
<feature type="chain" id="PRO_5027098903" evidence="1">
    <location>
        <begin position="24"/>
        <end position="233"/>
    </location>
</feature>
<evidence type="ECO:0000256" key="1">
    <source>
        <dbReference type="SAM" id="SignalP"/>
    </source>
</evidence>
<dbReference type="EMBL" id="JAAIVJ010000005">
    <property type="protein sequence ID" value="NEY90685.1"/>
    <property type="molecule type" value="Genomic_DNA"/>
</dbReference>
<evidence type="ECO:0000313" key="4">
    <source>
        <dbReference type="Proteomes" id="UP000477782"/>
    </source>
</evidence>